<dbReference type="PANTHER" id="PTHR35174:SF1">
    <property type="entry name" value="BLL0086 PROTEIN"/>
    <property type="match status" value="1"/>
</dbReference>
<organism evidence="4 5">
    <name type="scientific">Catenulispora yoronensis</name>
    <dbReference type="NCBI Taxonomy" id="450799"/>
    <lineage>
        <taxon>Bacteria</taxon>
        <taxon>Bacillati</taxon>
        <taxon>Actinomycetota</taxon>
        <taxon>Actinomycetes</taxon>
        <taxon>Catenulisporales</taxon>
        <taxon>Catenulisporaceae</taxon>
        <taxon>Catenulispora</taxon>
    </lineage>
</organism>
<evidence type="ECO:0000313" key="4">
    <source>
        <dbReference type="EMBL" id="GAA2065161.1"/>
    </source>
</evidence>
<comment type="caution">
    <text evidence="4">The sequence shown here is derived from an EMBL/GenBank/DDBJ whole genome shotgun (WGS) entry which is preliminary data.</text>
</comment>
<dbReference type="SUPFAM" id="SSF54909">
    <property type="entry name" value="Dimeric alpha+beta barrel"/>
    <property type="match status" value="1"/>
</dbReference>
<dbReference type="Proteomes" id="UP001500751">
    <property type="component" value="Unassembled WGS sequence"/>
</dbReference>
<dbReference type="EMBL" id="BAAAQN010000100">
    <property type="protein sequence ID" value="GAA2065161.1"/>
    <property type="molecule type" value="Genomic_DNA"/>
</dbReference>
<evidence type="ECO:0000259" key="3">
    <source>
        <dbReference type="Pfam" id="PF03795"/>
    </source>
</evidence>
<dbReference type="RefSeq" id="WP_344671994.1">
    <property type="nucleotide sequence ID" value="NZ_BAAAQN010000100.1"/>
</dbReference>
<dbReference type="InterPro" id="IPR011008">
    <property type="entry name" value="Dimeric_a/b-barrel"/>
</dbReference>
<comment type="similarity">
    <text evidence="1">Belongs to the YciI family.</text>
</comment>
<evidence type="ECO:0000256" key="2">
    <source>
        <dbReference type="SAM" id="MobiDB-lite"/>
    </source>
</evidence>
<dbReference type="PANTHER" id="PTHR35174">
    <property type="entry name" value="BLL7171 PROTEIN-RELATED"/>
    <property type="match status" value="1"/>
</dbReference>
<dbReference type="Gene3D" id="3.30.70.1060">
    <property type="entry name" value="Dimeric alpha+beta barrel"/>
    <property type="match status" value="1"/>
</dbReference>
<feature type="region of interest" description="Disordered" evidence="2">
    <location>
        <begin position="12"/>
        <end position="35"/>
    </location>
</feature>
<reference evidence="4 5" key="1">
    <citation type="journal article" date="2019" name="Int. J. Syst. Evol. Microbiol.">
        <title>The Global Catalogue of Microorganisms (GCM) 10K type strain sequencing project: providing services to taxonomists for standard genome sequencing and annotation.</title>
        <authorList>
            <consortium name="The Broad Institute Genomics Platform"/>
            <consortium name="The Broad Institute Genome Sequencing Center for Infectious Disease"/>
            <person name="Wu L."/>
            <person name="Ma J."/>
        </authorList>
    </citation>
    <scope>NUCLEOTIDE SEQUENCE [LARGE SCALE GENOMIC DNA]</scope>
    <source>
        <strain evidence="4 5">JCM 16014</strain>
    </source>
</reference>
<dbReference type="InterPro" id="IPR005545">
    <property type="entry name" value="YCII"/>
</dbReference>
<protein>
    <submittedName>
        <fullName evidence="4">YciI family protein</fullName>
    </submittedName>
</protein>
<keyword evidence="5" id="KW-1185">Reference proteome</keyword>
<gene>
    <name evidence="4" type="ORF">GCM10009839_90970</name>
</gene>
<evidence type="ECO:0000256" key="1">
    <source>
        <dbReference type="ARBA" id="ARBA00007689"/>
    </source>
</evidence>
<sequence>MRYLLLIHQDPGDVPGGDSGAGSGAGPGAGPDPALAEDMGRLIEEMTKAGVLLATGGLRPAEEAVRLRLADGKVTTLDGPFTESKEVVGGYCLIEAGSLDEAVHWGSRFLGLHGADWTMEIEVRQVDQ</sequence>
<proteinExistence type="inferred from homology"/>
<dbReference type="Pfam" id="PF03795">
    <property type="entry name" value="YCII"/>
    <property type="match status" value="1"/>
</dbReference>
<accession>A0ABN2VMF5</accession>
<feature type="compositionally biased region" description="Gly residues" evidence="2">
    <location>
        <begin position="14"/>
        <end position="29"/>
    </location>
</feature>
<name>A0ABN2VMF5_9ACTN</name>
<feature type="domain" description="YCII-related" evidence="3">
    <location>
        <begin position="1"/>
        <end position="107"/>
    </location>
</feature>
<evidence type="ECO:0000313" key="5">
    <source>
        <dbReference type="Proteomes" id="UP001500751"/>
    </source>
</evidence>